<feature type="transmembrane region" description="Helical" evidence="1">
    <location>
        <begin position="113"/>
        <end position="135"/>
    </location>
</feature>
<comment type="caution">
    <text evidence="2">The sequence shown here is derived from an EMBL/GenBank/DDBJ whole genome shotgun (WGS) entry which is preliminary data.</text>
</comment>
<evidence type="ECO:0000313" key="2">
    <source>
        <dbReference type="EMBL" id="MFC7421183.1"/>
    </source>
</evidence>
<keyword evidence="3" id="KW-1185">Reference proteome</keyword>
<keyword evidence="1" id="KW-0812">Transmembrane</keyword>
<dbReference type="Proteomes" id="UP001596473">
    <property type="component" value="Unassembled WGS sequence"/>
</dbReference>
<dbReference type="EMBL" id="JBHTBQ010000033">
    <property type="protein sequence ID" value="MFC7421183.1"/>
    <property type="molecule type" value="Genomic_DNA"/>
</dbReference>
<organism evidence="2 3">
    <name type="scientific">Iodobacter arcticus</name>
    <dbReference type="NCBI Taxonomy" id="590593"/>
    <lineage>
        <taxon>Bacteria</taxon>
        <taxon>Pseudomonadati</taxon>
        <taxon>Pseudomonadota</taxon>
        <taxon>Betaproteobacteria</taxon>
        <taxon>Neisseriales</taxon>
        <taxon>Chitinibacteraceae</taxon>
        <taxon>Iodobacter</taxon>
    </lineage>
</organism>
<feature type="transmembrane region" description="Helical" evidence="1">
    <location>
        <begin position="25"/>
        <end position="51"/>
    </location>
</feature>
<feature type="transmembrane region" description="Helical" evidence="1">
    <location>
        <begin position="264"/>
        <end position="284"/>
    </location>
</feature>
<accession>A0ABW2R006</accession>
<evidence type="ECO:0008006" key="4">
    <source>
        <dbReference type="Google" id="ProtNLM"/>
    </source>
</evidence>
<sequence length="300" mass="30934">MDAQPLAPNSLLADSTVVDSQASGVAWGAVFAGAAVAAALSFILLILGVGLGLSSISPYSYSASPMGLPTIAWLMFMQLAASGIGGYIAGRLRVKWAGVHRDEVHFRDTAHGLLAWALATLVTVAVLAGGARAVLSSAIEAGVSAPSLATHSQSMGRSDLGQSLYSSEYFAGVMLRSNAAAPVPDSLRAEVGALLMSGVMSGGISSEDRAYLGQLIAKRSGLGQVDAERRVDEIYVRAAKASAEATAKSKAMAETARKAAAHSALWMFVALLLGAFIASFSATFGGRARDHDRAILRPLL</sequence>
<evidence type="ECO:0000313" key="3">
    <source>
        <dbReference type="Proteomes" id="UP001596473"/>
    </source>
</evidence>
<dbReference type="RefSeq" id="WP_380188751.1">
    <property type="nucleotide sequence ID" value="NZ_JBHTBQ010000033.1"/>
</dbReference>
<gene>
    <name evidence="2" type="ORF">ACFQNF_15075</name>
</gene>
<feature type="transmembrane region" description="Helical" evidence="1">
    <location>
        <begin position="71"/>
        <end position="92"/>
    </location>
</feature>
<proteinExistence type="predicted"/>
<reference evidence="3" key="1">
    <citation type="journal article" date="2019" name="Int. J. Syst. Evol. Microbiol.">
        <title>The Global Catalogue of Microorganisms (GCM) 10K type strain sequencing project: providing services to taxonomists for standard genome sequencing and annotation.</title>
        <authorList>
            <consortium name="The Broad Institute Genomics Platform"/>
            <consortium name="The Broad Institute Genome Sequencing Center for Infectious Disease"/>
            <person name="Wu L."/>
            <person name="Ma J."/>
        </authorList>
    </citation>
    <scope>NUCLEOTIDE SEQUENCE [LARGE SCALE GENOMIC DNA]</scope>
    <source>
        <strain evidence="3">CCUG 62945</strain>
    </source>
</reference>
<evidence type="ECO:0000256" key="1">
    <source>
        <dbReference type="SAM" id="Phobius"/>
    </source>
</evidence>
<protein>
    <recommendedName>
        <fullName evidence="4">Transmembrane protein</fullName>
    </recommendedName>
</protein>
<keyword evidence="1" id="KW-1133">Transmembrane helix</keyword>
<name>A0ABW2R006_9NEIS</name>
<keyword evidence="1" id="KW-0472">Membrane</keyword>